<protein>
    <recommendedName>
        <fullName evidence="3">Sporulation protein YtfJ</fullName>
    </recommendedName>
</protein>
<dbReference type="EMBL" id="PGXC01000003">
    <property type="protein sequence ID" value="PKK91037.1"/>
    <property type="molecule type" value="Genomic_DNA"/>
</dbReference>
<dbReference type="InterPro" id="IPR014229">
    <property type="entry name" value="Spore_YtfJ"/>
</dbReference>
<dbReference type="PIRSF" id="PIRSF021377">
    <property type="entry name" value="YtfJ"/>
    <property type="match status" value="1"/>
</dbReference>
<evidence type="ECO:0008006" key="3">
    <source>
        <dbReference type="Google" id="ProtNLM"/>
    </source>
</evidence>
<sequence>MSLEDLARTVLQQLQETINTKTIVGQPIVAGETTVVPITKVSFGFGVGGKQEKDNRDASTFGGGSGGGATLEPMGFIVISDGDARLVPFNQGLTVWERYITPANVKMVATKIKEIVAARKGVEPQVSKTEKGAGQE</sequence>
<dbReference type="AlphaFoldDB" id="A0A2N1PRS0"/>
<reference evidence="1 2" key="1">
    <citation type="journal article" date="2017" name="ISME J.">
        <title>Potential for microbial H2 and metal transformations associated with novel bacteria and archaea in deep terrestrial subsurface sediments.</title>
        <authorList>
            <person name="Hernsdorf A.W."/>
            <person name="Amano Y."/>
            <person name="Miyakawa K."/>
            <person name="Ise K."/>
            <person name="Suzuki Y."/>
            <person name="Anantharaman K."/>
            <person name="Probst A."/>
            <person name="Burstein D."/>
            <person name="Thomas B.C."/>
            <person name="Banfield J.F."/>
        </authorList>
    </citation>
    <scope>NUCLEOTIDE SEQUENCE [LARGE SCALE GENOMIC DNA]</scope>
    <source>
        <strain evidence="1">HGW-Wallbacteria-1</strain>
    </source>
</reference>
<dbReference type="Proteomes" id="UP000233256">
    <property type="component" value="Unassembled WGS sequence"/>
</dbReference>
<proteinExistence type="predicted"/>
<gene>
    <name evidence="1" type="ORF">CVV64_04510</name>
</gene>
<comment type="caution">
    <text evidence="1">The sequence shown here is derived from an EMBL/GenBank/DDBJ whole genome shotgun (WGS) entry which is preliminary data.</text>
</comment>
<evidence type="ECO:0000313" key="1">
    <source>
        <dbReference type="EMBL" id="PKK91037.1"/>
    </source>
</evidence>
<accession>A0A2N1PRS0</accession>
<dbReference type="PANTHER" id="PTHR39162:SF1">
    <property type="entry name" value="SPORULATION PROTEIN YTFJ"/>
    <property type="match status" value="1"/>
</dbReference>
<dbReference type="PANTHER" id="PTHR39162">
    <property type="entry name" value="GLL3345 PROTEIN"/>
    <property type="match status" value="1"/>
</dbReference>
<dbReference type="Pfam" id="PF09579">
    <property type="entry name" value="Spore_YtfJ"/>
    <property type="match status" value="1"/>
</dbReference>
<name>A0A2N1PRS0_9BACT</name>
<evidence type="ECO:0000313" key="2">
    <source>
        <dbReference type="Proteomes" id="UP000233256"/>
    </source>
</evidence>
<organism evidence="1 2">
    <name type="scientific">Candidatus Wallbacteria bacterium HGW-Wallbacteria-1</name>
    <dbReference type="NCBI Taxonomy" id="2013854"/>
    <lineage>
        <taxon>Bacteria</taxon>
        <taxon>Candidatus Walliibacteriota</taxon>
    </lineage>
</organism>